<evidence type="ECO:0000313" key="1">
    <source>
        <dbReference type="EMBL" id="KAB0583546.1"/>
    </source>
</evidence>
<dbReference type="OrthoDB" id="9153235at2"/>
<organism evidence="1 2">
    <name type="scientific">Ideonella dechloratans</name>
    <dbReference type="NCBI Taxonomy" id="36863"/>
    <lineage>
        <taxon>Bacteria</taxon>
        <taxon>Pseudomonadati</taxon>
        <taxon>Pseudomonadota</taxon>
        <taxon>Betaproteobacteria</taxon>
        <taxon>Burkholderiales</taxon>
        <taxon>Sphaerotilaceae</taxon>
        <taxon>Ideonella</taxon>
    </lineage>
</organism>
<reference evidence="1 2" key="1">
    <citation type="submission" date="2019-09" db="EMBL/GenBank/DDBJ databases">
        <title>Draft genome sequences of 48 bacterial type strains from the CCUG.</title>
        <authorList>
            <person name="Tunovic T."/>
            <person name="Pineiro-Iglesias B."/>
            <person name="Unosson C."/>
            <person name="Inganas E."/>
            <person name="Ohlen M."/>
            <person name="Cardew S."/>
            <person name="Jensie-Markopoulos S."/>
            <person name="Salva-Serra F."/>
            <person name="Jaen-Luchoro D."/>
            <person name="Karlsson R."/>
            <person name="Svensson-Stadler L."/>
            <person name="Chun J."/>
            <person name="Moore E."/>
        </authorList>
    </citation>
    <scope>NUCLEOTIDE SEQUENCE [LARGE SCALE GENOMIC DNA]</scope>
    <source>
        <strain evidence="1 2">CCUG 30977</strain>
    </source>
</reference>
<evidence type="ECO:0000313" key="2">
    <source>
        <dbReference type="Proteomes" id="UP000430120"/>
    </source>
</evidence>
<sequence>MVDLSALMHALPVSAVEPGHVASLSGIVSVPKEREWEVGLYLLEPPAGLRRPYVDPERALSLLLRHHGMAADVAQARAQGACARMRAAIDDSRWVTFFDYFVPDSPECLPVADFTTWLRAENDRPHGSKATGGAVSPSLLNFLDQSAELASRTPMFSDPGNRSDPWSLESLPALPPPNAMFEYLPGPPWNDSMEEEWTTSDHPYLAWREAMRPIAQQLEAMLGAPVFYFGDLSFIGDDDGLHRFLMLHWCCSYKPASTFVRFLMKVSGARDVEELKATLIDPSQYPQPIKMPSVHGGVEARCPRMDYRQFAGRERA</sequence>
<dbReference type="EMBL" id="VZPB01000013">
    <property type="protein sequence ID" value="KAB0583546.1"/>
    <property type="molecule type" value="Genomic_DNA"/>
</dbReference>
<name>A0A643FH84_IDEDE</name>
<proteinExistence type="predicted"/>
<dbReference type="RefSeq" id="WP_151123590.1">
    <property type="nucleotide sequence ID" value="NZ_CP088081.1"/>
</dbReference>
<comment type="caution">
    <text evidence="1">The sequence shown here is derived from an EMBL/GenBank/DDBJ whole genome shotgun (WGS) entry which is preliminary data.</text>
</comment>
<protein>
    <submittedName>
        <fullName evidence="1">Uncharacterized protein</fullName>
    </submittedName>
</protein>
<accession>A0A643FH84</accession>
<keyword evidence="2" id="KW-1185">Reference proteome</keyword>
<dbReference type="AlphaFoldDB" id="A0A643FH84"/>
<dbReference type="Proteomes" id="UP000430120">
    <property type="component" value="Unassembled WGS sequence"/>
</dbReference>
<gene>
    <name evidence="1" type="ORF">F7Q92_07680</name>
</gene>